<evidence type="ECO:0000256" key="1">
    <source>
        <dbReference type="SAM" id="MobiDB-lite"/>
    </source>
</evidence>
<dbReference type="PANTHER" id="PTHR39611:SF1">
    <property type="entry name" value="HYDROXYPROLINE-RICH GLYCOPROTEIN DZ-HRGP"/>
    <property type="match status" value="1"/>
</dbReference>
<accession>A0AAN7TPD4</accession>
<feature type="compositionally biased region" description="Polar residues" evidence="1">
    <location>
        <begin position="100"/>
        <end position="110"/>
    </location>
</feature>
<feature type="compositionally biased region" description="Polar residues" evidence="1">
    <location>
        <begin position="773"/>
        <end position="807"/>
    </location>
</feature>
<feature type="region of interest" description="Disordered" evidence="1">
    <location>
        <begin position="1"/>
        <end position="71"/>
    </location>
</feature>
<evidence type="ECO:0000259" key="2">
    <source>
        <dbReference type="Pfam" id="PF24355"/>
    </source>
</evidence>
<dbReference type="InterPro" id="IPR055936">
    <property type="entry name" value="DUF7514"/>
</dbReference>
<name>A0AAN7TPD4_9PEZI</name>
<dbReference type="Proteomes" id="UP001310890">
    <property type="component" value="Unassembled WGS sequence"/>
</dbReference>
<feature type="compositionally biased region" description="Polar residues" evidence="1">
    <location>
        <begin position="645"/>
        <end position="666"/>
    </location>
</feature>
<protein>
    <recommendedName>
        <fullName evidence="2">DUF7514 domain-containing protein</fullName>
    </recommendedName>
</protein>
<reference evidence="3" key="1">
    <citation type="submission" date="2023-08" db="EMBL/GenBank/DDBJ databases">
        <title>Black Yeasts Isolated from many extreme environments.</title>
        <authorList>
            <person name="Coleine C."/>
            <person name="Stajich J.E."/>
            <person name="Selbmann L."/>
        </authorList>
    </citation>
    <scope>NUCLEOTIDE SEQUENCE</scope>
    <source>
        <strain evidence="3">CCFEE 5401</strain>
    </source>
</reference>
<sequence>MERAPSPPLPPDFTEPTTMRLKNLPPVQERHHAAQPPESIPRSETVRARASSRVAPILHQPQPVRDAVNSAFDQPLVQNQLDPELVRQVTEQVIRNLQATSATSTLQPSIQPQASQYGPPPPPQMSQASPPKTSTYNPADTAYSRPMYTPPTPDRYARREDSLGGSPSPERLPSDRNNRYSKESLRSRGSVRSRASSTANASQMDGMGLSGLSRSNTADQRRRGHVPLDDDRTRRKDSTSDNTTGDESRRYRRQSRDMETEHPNVSQSRVRPTRILSDVEETNLTSVEKNFGILFDPETGNPTGRLGQFLRGLALHLIEDYEPKDSLVISPAKMLRYFREVRLSDELYPWEVIFSGRITNQSLSTMYRNLSCQHHFIQASDREVPNVPALTPRGFETFMTILIQAHPDNEAERLQQALVDMPLSNAENRAQRFPKELSRRLLPLQPNIQAEQRIVASLAHEPLVQLRGAANMPPPPPQASAPTVQPSFAERERKPYAQTLFANAIDDDDLDIPLTMPIERERKPYSGKEGAGKTHDDEYERPRNNRPSPPSYKDAPLNVRSSRSNSGLPTQQPFSNGSDPMPIPSRSHRQSQGQGPPPAMLNGMNIAAVGGPGLKRRNTPPPRRQRTPPIKDPYARSEPLDLSQIPASQYASNLHPTSAGGFNSSRDPFAGNLNDSGNDDDNRRKYYRPRRASNDRERSTHKAPGSENDENSNSGRGYPIPPRPPPSSQNFATGGDTGYNASSSSNGFPPVGSYPRAAGFDARRSTWYGQGGANNNHSVNDNSGSDGYGSFANNTPGYPQSQQQQGMYGSFSRD</sequence>
<feature type="domain" description="DUF7514" evidence="2">
    <location>
        <begin position="294"/>
        <end position="454"/>
    </location>
</feature>
<dbReference type="Pfam" id="PF24355">
    <property type="entry name" value="DUF7514"/>
    <property type="match status" value="1"/>
</dbReference>
<feature type="region of interest" description="Disordered" evidence="1">
    <location>
        <begin position="467"/>
        <end position="487"/>
    </location>
</feature>
<feature type="region of interest" description="Disordered" evidence="1">
    <location>
        <begin position="517"/>
        <end position="814"/>
    </location>
</feature>
<feature type="compositionally biased region" description="Basic and acidic residues" evidence="1">
    <location>
        <begin position="246"/>
        <end position="262"/>
    </location>
</feature>
<feature type="compositionally biased region" description="Basic and acidic residues" evidence="1">
    <location>
        <begin position="518"/>
        <end position="543"/>
    </location>
</feature>
<feature type="compositionally biased region" description="Low complexity" evidence="1">
    <location>
        <begin position="187"/>
        <end position="197"/>
    </location>
</feature>
<dbReference type="EMBL" id="JAVRRL010000008">
    <property type="protein sequence ID" value="KAK5116400.1"/>
    <property type="molecule type" value="Genomic_DNA"/>
</dbReference>
<feature type="compositionally biased region" description="Basic and acidic residues" evidence="1">
    <location>
        <begin position="226"/>
        <end position="239"/>
    </location>
</feature>
<feature type="compositionally biased region" description="Pro residues" evidence="1">
    <location>
        <begin position="1"/>
        <end position="13"/>
    </location>
</feature>
<feature type="compositionally biased region" description="Polar residues" evidence="1">
    <location>
        <begin position="559"/>
        <end position="578"/>
    </location>
</feature>
<proteinExistence type="predicted"/>
<gene>
    <name evidence="3" type="ORF">LTR62_007947</name>
</gene>
<comment type="caution">
    <text evidence="3">The sequence shown here is derived from an EMBL/GenBank/DDBJ whole genome shotgun (WGS) entry which is preliminary data.</text>
</comment>
<organism evidence="3 4">
    <name type="scientific">Meristemomyces frigidus</name>
    <dbReference type="NCBI Taxonomy" id="1508187"/>
    <lineage>
        <taxon>Eukaryota</taxon>
        <taxon>Fungi</taxon>
        <taxon>Dikarya</taxon>
        <taxon>Ascomycota</taxon>
        <taxon>Pezizomycotina</taxon>
        <taxon>Dothideomycetes</taxon>
        <taxon>Dothideomycetidae</taxon>
        <taxon>Mycosphaerellales</taxon>
        <taxon>Teratosphaeriaceae</taxon>
        <taxon>Meristemomyces</taxon>
    </lineage>
</organism>
<feature type="region of interest" description="Disordered" evidence="1">
    <location>
        <begin position="100"/>
        <end position="275"/>
    </location>
</feature>
<evidence type="ECO:0000313" key="4">
    <source>
        <dbReference type="Proteomes" id="UP001310890"/>
    </source>
</evidence>
<feature type="compositionally biased region" description="Basic and acidic residues" evidence="1">
    <location>
        <begin position="172"/>
        <end position="186"/>
    </location>
</feature>
<dbReference type="PANTHER" id="PTHR39611">
    <property type="entry name" value="HYDROXYPROLINE-RICH GLYCOPROTEIN DZ-HRGP-RELATED"/>
    <property type="match status" value="1"/>
</dbReference>
<dbReference type="AlphaFoldDB" id="A0AAN7TPD4"/>
<evidence type="ECO:0000313" key="3">
    <source>
        <dbReference type="EMBL" id="KAK5116400.1"/>
    </source>
</evidence>
<feature type="compositionally biased region" description="Basic residues" evidence="1">
    <location>
        <begin position="614"/>
        <end position="626"/>
    </location>
</feature>